<feature type="region of interest" description="Disordered" evidence="1">
    <location>
        <begin position="84"/>
        <end position="231"/>
    </location>
</feature>
<protein>
    <submittedName>
        <fullName evidence="2">Uncharacterized protein</fullName>
    </submittedName>
</protein>
<feature type="region of interest" description="Disordered" evidence="1">
    <location>
        <begin position="1"/>
        <end position="66"/>
    </location>
</feature>
<feature type="compositionally biased region" description="Basic and acidic residues" evidence="1">
    <location>
        <begin position="207"/>
        <end position="218"/>
    </location>
</feature>
<dbReference type="Proteomes" id="UP000297948">
    <property type="component" value="Unassembled WGS sequence"/>
</dbReference>
<dbReference type="EMBL" id="SRID01000769">
    <property type="protein sequence ID" value="TGA83125.1"/>
    <property type="molecule type" value="Genomic_DNA"/>
</dbReference>
<accession>A0A4Z0FN95</accession>
<proteinExistence type="predicted"/>
<feature type="compositionally biased region" description="Basic and acidic residues" evidence="1">
    <location>
        <begin position="84"/>
        <end position="126"/>
    </location>
</feature>
<dbReference type="AlphaFoldDB" id="A0A4Z0FN95"/>
<keyword evidence="3" id="KW-1185">Reference proteome</keyword>
<feature type="compositionally biased region" description="Low complexity" evidence="1">
    <location>
        <begin position="54"/>
        <end position="65"/>
    </location>
</feature>
<reference evidence="2 3" key="1">
    <citation type="submission" date="2019-03" db="EMBL/GenBank/DDBJ databases">
        <authorList>
            <person name="Gonzalez-Pimentel J.L."/>
        </authorList>
    </citation>
    <scope>NUCLEOTIDE SEQUENCE [LARGE SCALE GENOMIC DNA]</scope>
    <source>
        <strain evidence="2 3">JCM 31289</strain>
    </source>
</reference>
<evidence type="ECO:0000256" key="1">
    <source>
        <dbReference type="SAM" id="MobiDB-lite"/>
    </source>
</evidence>
<sequence>MKTPAAQAPGFRRVKSDVAAKKQKVAQHPPAVAESKAAQDAAVAPPDDKEAQGKAANAEKMNAAKPGAFDKAAFVKAVNEAIEKQAPKNLDDAEKFSKSGKAEQVKEQVDGKVGEGKKSSAKDIETTTKAPPDLSKAKDKPVTPLTPDQPPANPGAPNAADAVPDKQPASVTDFSQGPKANDQAMAEADVTEEQLKKGNEPAFDQALSEKKKSEEHSAKAPAQARGAEAQQ</sequence>
<comment type="caution">
    <text evidence="2">The sequence shown here is derived from an EMBL/GenBank/DDBJ whole genome shotgun (WGS) entry which is preliminary data.</text>
</comment>
<feature type="non-terminal residue" evidence="2">
    <location>
        <position position="231"/>
    </location>
</feature>
<gene>
    <name evidence="2" type="ORF">E4099_32580</name>
</gene>
<evidence type="ECO:0000313" key="3">
    <source>
        <dbReference type="Proteomes" id="UP000297948"/>
    </source>
</evidence>
<name>A0A4Z0FN95_9ACTN</name>
<evidence type="ECO:0000313" key="2">
    <source>
        <dbReference type="EMBL" id="TGA83125.1"/>
    </source>
</evidence>
<organism evidence="2 3">
    <name type="scientific">Streptomyces palmae</name>
    <dbReference type="NCBI Taxonomy" id="1701085"/>
    <lineage>
        <taxon>Bacteria</taxon>
        <taxon>Bacillati</taxon>
        <taxon>Actinomycetota</taxon>
        <taxon>Actinomycetes</taxon>
        <taxon>Kitasatosporales</taxon>
        <taxon>Streptomycetaceae</taxon>
        <taxon>Streptomyces</taxon>
    </lineage>
</organism>